<accession>A0A0Q9WPJ9</accession>
<protein>
    <submittedName>
        <fullName evidence="1">Uncharacterized protein</fullName>
    </submittedName>
</protein>
<organism evidence="1 2">
    <name type="scientific">Drosophila willistoni</name>
    <name type="common">Fruit fly</name>
    <dbReference type="NCBI Taxonomy" id="7260"/>
    <lineage>
        <taxon>Eukaryota</taxon>
        <taxon>Metazoa</taxon>
        <taxon>Ecdysozoa</taxon>
        <taxon>Arthropoda</taxon>
        <taxon>Hexapoda</taxon>
        <taxon>Insecta</taxon>
        <taxon>Pterygota</taxon>
        <taxon>Neoptera</taxon>
        <taxon>Endopterygota</taxon>
        <taxon>Diptera</taxon>
        <taxon>Brachycera</taxon>
        <taxon>Muscomorpha</taxon>
        <taxon>Ephydroidea</taxon>
        <taxon>Drosophilidae</taxon>
        <taxon>Drosophila</taxon>
        <taxon>Sophophora</taxon>
    </lineage>
</organism>
<keyword evidence="2" id="KW-1185">Reference proteome</keyword>
<reference evidence="1 2" key="1">
    <citation type="journal article" date="2007" name="Nature">
        <title>Evolution of genes and genomes on the Drosophila phylogeny.</title>
        <authorList>
            <consortium name="Drosophila 12 Genomes Consortium"/>
            <person name="Clark A.G."/>
            <person name="Eisen M.B."/>
            <person name="Smith D.R."/>
            <person name="Bergman C.M."/>
            <person name="Oliver B."/>
            <person name="Markow T.A."/>
            <person name="Kaufman T.C."/>
            <person name="Kellis M."/>
            <person name="Gelbart W."/>
            <person name="Iyer V.N."/>
            <person name="Pollard D.A."/>
            <person name="Sackton T.B."/>
            <person name="Larracuente A.M."/>
            <person name="Singh N.D."/>
            <person name="Abad J.P."/>
            <person name="Abt D.N."/>
            <person name="Adryan B."/>
            <person name="Aguade M."/>
            <person name="Akashi H."/>
            <person name="Anderson W.W."/>
            <person name="Aquadro C.F."/>
            <person name="Ardell D.H."/>
            <person name="Arguello R."/>
            <person name="Artieri C.G."/>
            <person name="Barbash D.A."/>
            <person name="Barker D."/>
            <person name="Barsanti P."/>
            <person name="Batterham P."/>
            <person name="Batzoglou S."/>
            <person name="Begun D."/>
            <person name="Bhutkar A."/>
            <person name="Blanco E."/>
            <person name="Bosak S.A."/>
            <person name="Bradley R.K."/>
            <person name="Brand A.D."/>
            <person name="Brent M.R."/>
            <person name="Brooks A.N."/>
            <person name="Brown R.H."/>
            <person name="Butlin R.K."/>
            <person name="Caggese C."/>
            <person name="Calvi B.R."/>
            <person name="Bernardo de Carvalho A."/>
            <person name="Caspi A."/>
            <person name="Castrezana S."/>
            <person name="Celniker S.E."/>
            <person name="Chang J.L."/>
            <person name="Chapple C."/>
            <person name="Chatterji S."/>
            <person name="Chinwalla A."/>
            <person name="Civetta A."/>
            <person name="Clifton S.W."/>
            <person name="Comeron J.M."/>
            <person name="Costello J.C."/>
            <person name="Coyne J.A."/>
            <person name="Daub J."/>
            <person name="David R.G."/>
            <person name="Delcher A.L."/>
            <person name="Delehaunty K."/>
            <person name="Do C.B."/>
            <person name="Ebling H."/>
            <person name="Edwards K."/>
            <person name="Eickbush T."/>
            <person name="Evans J.D."/>
            <person name="Filipski A."/>
            <person name="Findeiss S."/>
            <person name="Freyhult E."/>
            <person name="Fulton L."/>
            <person name="Fulton R."/>
            <person name="Garcia A.C."/>
            <person name="Gardiner A."/>
            <person name="Garfield D.A."/>
            <person name="Garvin B.E."/>
            <person name="Gibson G."/>
            <person name="Gilbert D."/>
            <person name="Gnerre S."/>
            <person name="Godfrey J."/>
            <person name="Good R."/>
            <person name="Gotea V."/>
            <person name="Gravely B."/>
            <person name="Greenberg A.J."/>
            <person name="Griffiths-Jones S."/>
            <person name="Gross S."/>
            <person name="Guigo R."/>
            <person name="Gustafson E.A."/>
            <person name="Haerty W."/>
            <person name="Hahn M.W."/>
            <person name="Halligan D.L."/>
            <person name="Halpern A.L."/>
            <person name="Halter G.M."/>
            <person name="Han M.V."/>
            <person name="Heger A."/>
            <person name="Hillier L."/>
            <person name="Hinrichs A.S."/>
            <person name="Holmes I."/>
            <person name="Hoskins R.A."/>
            <person name="Hubisz M.J."/>
            <person name="Hultmark D."/>
            <person name="Huntley M.A."/>
            <person name="Jaffe D.B."/>
            <person name="Jagadeeshan S."/>
            <person name="Jeck W.R."/>
            <person name="Johnson J."/>
            <person name="Jones C.D."/>
            <person name="Jordan W.C."/>
            <person name="Karpen G.H."/>
            <person name="Kataoka E."/>
            <person name="Keightley P.D."/>
            <person name="Kheradpour P."/>
            <person name="Kirkness E.F."/>
            <person name="Koerich L.B."/>
            <person name="Kristiansen K."/>
            <person name="Kudrna D."/>
            <person name="Kulathinal R.J."/>
            <person name="Kumar S."/>
            <person name="Kwok R."/>
            <person name="Lander E."/>
            <person name="Langley C.H."/>
            <person name="Lapoint R."/>
            <person name="Lazzaro B.P."/>
            <person name="Lee S.J."/>
            <person name="Levesque L."/>
            <person name="Li R."/>
            <person name="Lin C.F."/>
            <person name="Lin M.F."/>
            <person name="Lindblad-Toh K."/>
            <person name="Llopart A."/>
            <person name="Long M."/>
            <person name="Low L."/>
            <person name="Lozovsky E."/>
            <person name="Lu J."/>
            <person name="Luo M."/>
            <person name="Machado C.A."/>
            <person name="Makalowski W."/>
            <person name="Marzo M."/>
            <person name="Matsuda M."/>
            <person name="Matzkin L."/>
            <person name="McAllister B."/>
            <person name="McBride C.S."/>
            <person name="McKernan B."/>
            <person name="McKernan K."/>
            <person name="Mendez-Lago M."/>
            <person name="Minx P."/>
            <person name="Mollenhauer M.U."/>
            <person name="Montooth K."/>
            <person name="Mount S.M."/>
            <person name="Mu X."/>
            <person name="Myers E."/>
            <person name="Negre B."/>
            <person name="Newfeld S."/>
            <person name="Nielsen R."/>
            <person name="Noor M.A."/>
            <person name="O'Grady P."/>
            <person name="Pachter L."/>
            <person name="Papaceit M."/>
            <person name="Parisi M.J."/>
            <person name="Parisi M."/>
            <person name="Parts L."/>
            <person name="Pedersen J.S."/>
            <person name="Pesole G."/>
            <person name="Phillippy A.M."/>
            <person name="Ponting C.P."/>
            <person name="Pop M."/>
            <person name="Porcelli D."/>
            <person name="Powell J.R."/>
            <person name="Prohaska S."/>
            <person name="Pruitt K."/>
            <person name="Puig M."/>
            <person name="Quesneville H."/>
            <person name="Ram K.R."/>
            <person name="Rand D."/>
            <person name="Rasmussen M.D."/>
            <person name="Reed L.K."/>
            <person name="Reenan R."/>
            <person name="Reily A."/>
            <person name="Remington K.A."/>
            <person name="Rieger T.T."/>
            <person name="Ritchie M.G."/>
            <person name="Robin C."/>
            <person name="Rogers Y.H."/>
            <person name="Rohde C."/>
            <person name="Rozas J."/>
            <person name="Rubenfield M.J."/>
            <person name="Ruiz A."/>
            <person name="Russo S."/>
            <person name="Salzberg S.L."/>
            <person name="Sanchez-Gracia A."/>
            <person name="Saranga D.J."/>
            <person name="Sato H."/>
            <person name="Schaeffer S.W."/>
            <person name="Schatz M.C."/>
            <person name="Schlenke T."/>
            <person name="Schwartz R."/>
            <person name="Segarra C."/>
            <person name="Singh R.S."/>
            <person name="Sirot L."/>
            <person name="Sirota M."/>
            <person name="Sisneros N.B."/>
            <person name="Smith C.D."/>
            <person name="Smith T.F."/>
            <person name="Spieth J."/>
            <person name="Stage D.E."/>
            <person name="Stark A."/>
            <person name="Stephan W."/>
            <person name="Strausberg R.L."/>
            <person name="Strempel S."/>
            <person name="Sturgill D."/>
            <person name="Sutton G."/>
            <person name="Sutton G.G."/>
            <person name="Tao W."/>
            <person name="Teichmann S."/>
            <person name="Tobari Y.N."/>
            <person name="Tomimura Y."/>
            <person name="Tsolas J.M."/>
            <person name="Valente V.L."/>
            <person name="Venter E."/>
            <person name="Venter J.C."/>
            <person name="Vicario S."/>
            <person name="Vieira F.G."/>
            <person name="Vilella A.J."/>
            <person name="Villasante A."/>
            <person name="Walenz B."/>
            <person name="Wang J."/>
            <person name="Wasserman M."/>
            <person name="Watts T."/>
            <person name="Wilson D."/>
            <person name="Wilson R.K."/>
            <person name="Wing R.A."/>
            <person name="Wolfner M.F."/>
            <person name="Wong A."/>
            <person name="Wong G.K."/>
            <person name="Wu C.I."/>
            <person name="Wu G."/>
            <person name="Yamamoto D."/>
            <person name="Yang H.P."/>
            <person name="Yang S.P."/>
            <person name="Yorke J.A."/>
            <person name="Yoshida K."/>
            <person name="Zdobnov E."/>
            <person name="Zhang P."/>
            <person name="Zhang Y."/>
            <person name="Zimin A.V."/>
            <person name="Baldwin J."/>
            <person name="Abdouelleil A."/>
            <person name="Abdulkadir J."/>
            <person name="Abebe A."/>
            <person name="Abera B."/>
            <person name="Abreu J."/>
            <person name="Acer S.C."/>
            <person name="Aftuck L."/>
            <person name="Alexander A."/>
            <person name="An P."/>
            <person name="Anderson E."/>
            <person name="Anderson S."/>
            <person name="Arachi H."/>
            <person name="Azer M."/>
            <person name="Bachantsang P."/>
            <person name="Barry A."/>
            <person name="Bayul T."/>
            <person name="Berlin A."/>
            <person name="Bessette D."/>
            <person name="Bloom T."/>
            <person name="Blye J."/>
            <person name="Boguslavskiy L."/>
            <person name="Bonnet C."/>
            <person name="Boukhgalter B."/>
            <person name="Bourzgui I."/>
            <person name="Brown A."/>
            <person name="Cahill P."/>
            <person name="Channer S."/>
            <person name="Cheshatsang Y."/>
            <person name="Chuda L."/>
            <person name="Citroen M."/>
            <person name="Collymore A."/>
            <person name="Cooke P."/>
            <person name="Costello M."/>
            <person name="D'Aco K."/>
            <person name="Daza R."/>
            <person name="De Haan G."/>
            <person name="DeGray S."/>
            <person name="DeMaso C."/>
            <person name="Dhargay N."/>
            <person name="Dooley K."/>
            <person name="Dooley E."/>
            <person name="Doricent M."/>
            <person name="Dorje P."/>
            <person name="Dorjee K."/>
            <person name="Dupes A."/>
            <person name="Elong R."/>
            <person name="Falk J."/>
            <person name="Farina A."/>
            <person name="Faro S."/>
            <person name="Ferguson D."/>
            <person name="Fisher S."/>
            <person name="Foley C.D."/>
            <person name="Franke A."/>
            <person name="Friedrich D."/>
            <person name="Gadbois L."/>
            <person name="Gearin G."/>
            <person name="Gearin C.R."/>
            <person name="Giannoukos G."/>
            <person name="Goode T."/>
            <person name="Graham J."/>
            <person name="Grandbois E."/>
            <person name="Grewal S."/>
            <person name="Gyaltsen K."/>
            <person name="Hafez N."/>
            <person name="Hagos B."/>
            <person name="Hall J."/>
            <person name="Henson C."/>
            <person name="Hollinger A."/>
            <person name="Honan T."/>
            <person name="Huard M.D."/>
            <person name="Hughes L."/>
            <person name="Hurhula B."/>
            <person name="Husby M.E."/>
            <person name="Kamat A."/>
            <person name="Kanga B."/>
            <person name="Kashin S."/>
            <person name="Khazanovich D."/>
            <person name="Kisner P."/>
            <person name="Lance K."/>
            <person name="Lara M."/>
            <person name="Lee W."/>
            <person name="Lennon N."/>
            <person name="Letendre F."/>
            <person name="LeVine R."/>
            <person name="Lipovsky A."/>
            <person name="Liu X."/>
            <person name="Liu J."/>
            <person name="Liu S."/>
            <person name="Lokyitsang T."/>
            <person name="Lokyitsang Y."/>
            <person name="Lubonja R."/>
            <person name="Lui A."/>
            <person name="MacDonald P."/>
            <person name="Magnisalis V."/>
            <person name="Maru K."/>
            <person name="Matthews C."/>
            <person name="McCusker W."/>
            <person name="McDonough S."/>
            <person name="Mehta T."/>
            <person name="Meldrim J."/>
            <person name="Meneus L."/>
            <person name="Mihai O."/>
            <person name="Mihalev A."/>
            <person name="Mihova T."/>
            <person name="Mittelman R."/>
            <person name="Mlenga V."/>
            <person name="Montmayeur A."/>
            <person name="Mulrain L."/>
            <person name="Navidi A."/>
            <person name="Naylor J."/>
            <person name="Negash T."/>
            <person name="Nguyen T."/>
            <person name="Nguyen N."/>
            <person name="Nicol R."/>
            <person name="Norbu C."/>
            <person name="Norbu N."/>
            <person name="Novod N."/>
            <person name="O'Neill B."/>
            <person name="Osman S."/>
            <person name="Markiewicz E."/>
            <person name="Oyono O.L."/>
            <person name="Patti C."/>
            <person name="Phunkhang P."/>
            <person name="Pierre F."/>
            <person name="Priest M."/>
            <person name="Raghuraman S."/>
            <person name="Rege F."/>
            <person name="Reyes R."/>
            <person name="Rise C."/>
            <person name="Rogov P."/>
            <person name="Ross K."/>
            <person name="Ryan E."/>
            <person name="Settipalli S."/>
            <person name="Shea T."/>
            <person name="Sherpa N."/>
            <person name="Shi L."/>
            <person name="Shih D."/>
            <person name="Sparrow T."/>
            <person name="Spaulding J."/>
            <person name="Stalker J."/>
            <person name="Stange-Thomann N."/>
            <person name="Stavropoulos S."/>
            <person name="Stone C."/>
            <person name="Strader C."/>
            <person name="Tesfaye S."/>
            <person name="Thomson T."/>
            <person name="Thoulutsang Y."/>
            <person name="Thoulutsang D."/>
            <person name="Topham K."/>
            <person name="Topping I."/>
            <person name="Tsamla T."/>
            <person name="Vassiliev H."/>
            <person name="Vo A."/>
            <person name="Wangchuk T."/>
            <person name="Wangdi T."/>
            <person name="Weiand M."/>
            <person name="Wilkinson J."/>
            <person name="Wilson A."/>
            <person name="Yadav S."/>
            <person name="Young G."/>
            <person name="Yu Q."/>
            <person name="Zembek L."/>
            <person name="Zhong D."/>
            <person name="Zimmer A."/>
            <person name="Zwirko Z."/>
            <person name="Jaffe D.B."/>
            <person name="Alvarez P."/>
            <person name="Brockman W."/>
            <person name="Butler J."/>
            <person name="Chin C."/>
            <person name="Gnerre S."/>
            <person name="Grabherr M."/>
            <person name="Kleber M."/>
            <person name="Mauceli E."/>
            <person name="MacCallum I."/>
        </authorList>
    </citation>
    <scope>NUCLEOTIDE SEQUENCE [LARGE SCALE GENOMIC DNA]</scope>
    <source>
        <strain evidence="2">Tucson 14030-0811.24</strain>
    </source>
</reference>
<gene>
    <name evidence="1" type="primary">Dwil\GK28012</name>
    <name evidence="1" type="ORF">Dwil_GK28012</name>
</gene>
<name>A0A0Q9WPJ9_DROWI</name>
<proteinExistence type="predicted"/>
<evidence type="ECO:0000313" key="2">
    <source>
        <dbReference type="Proteomes" id="UP000007798"/>
    </source>
</evidence>
<dbReference type="AlphaFoldDB" id="A0A0Q9WPJ9"/>
<dbReference type="STRING" id="7260.A0A0Q9WPJ9"/>
<dbReference type="Proteomes" id="UP000007798">
    <property type="component" value="Unassembled WGS sequence"/>
</dbReference>
<evidence type="ECO:0000313" key="1">
    <source>
        <dbReference type="EMBL" id="KRF97647.1"/>
    </source>
</evidence>
<dbReference type="EMBL" id="CH963847">
    <property type="protein sequence ID" value="KRF97647.1"/>
    <property type="molecule type" value="Genomic_DNA"/>
</dbReference>
<sequence>MTSFANGIRFYVNPKAKYLSNAVENVLYNIGKSDRSSLAWQTCRTNQRSLNNRRLSAQHDMVPLTRRVSSILKVPGWKRDEVDKAERRKNIFYQMLKASQDIADDNKISPILRPNCVTRQNGGMVAQNMKVKDDRIFNEIYDKLKDQDENIFRPYPEVPVYKVHHKKKIITKRPQFNLVKLSRVDGHILVPKLNQLWDYNKAVLQYPESLIPLSSYLN</sequence>
<dbReference type="InParanoid" id="A0A0Q9WPJ9"/>